<keyword evidence="5 7" id="KW-0472">Membrane</keyword>
<dbReference type="Proteomes" id="UP000254651">
    <property type="component" value="Unassembled WGS sequence"/>
</dbReference>
<evidence type="ECO:0000256" key="3">
    <source>
        <dbReference type="ARBA" id="ARBA00022692"/>
    </source>
</evidence>
<evidence type="ECO:0000256" key="7">
    <source>
        <dbReference type="SAM" id="Phobius"/>
    </source>
</evidence>
<feature type="transmembrane region" description="Helical" evidence="7">
    <location>
        <begin position="100"/>
        <end position="117"/>
    </location>
</feature>
<evidence type="ECO:0000256" key="1">
    <source>
        <dbReference type="ARBA" id="ARBA00004651"/>
    </source>
</evidence>
<dbReference type="InterPro" id="IPR049453">
    <property type="entry name" value="Memb_transporter_dom"/>
</dbReference>
<feature type="transmembrane region" description="Helical" evidence="7">
    <location>
        <begin position="46"/>
        <end position="66"/>
    </location>
</feature>
<gene>
    <name evidence="10" type="primary">yccS</name>
    <name evidence="10" type="ORF">NCTC10295_01913</name>
</gene>
<feature type="transmembrane region" description="Helical" evidence="7">
    <location>
        <begin position="546"/>
        <end position="564"/>
    </location>
</feature>
<keyword evidence="4 7" id="KW-1133">Transmembrane helix</keyword>
<dbReference type="PANTHER" id="PTHR30509:SF8">
    <property type="entry name" value="INNER MEMBRANE PROTEIN YCCS"/>
    <property type="match status" value="1"/>
</dbReference>
<evidence type="ECO:0000256" key="2">
    <source>
        <dbReference type="ARBA" id="ARBA00022475"/>
    </source>
</evidence>
<feature type="transmembrane region" description="Helical" evidence="7">
    <location>
        <begin position="520"/>
        <end position="539"/>
    </location>
</feature>
<proteinExistence type="inferred from homology"/>
<feature type="domain" description="Integral membrane bound transporter" evidence="9">
    <location>
        <begin position="436"/>
        <end position="558"/>
    </location>
</feature>
<reference evidence="10 11" key="1">
    <citation type="submission" date="2018-06" db="EMBL/GenBank/DDBJ databases">
        <authorList>
            <consortium name="Pathogen Informatics"/>
            <person name="Doyle S."/>
        </authorList>
    </citation>
    <scope>NUCLEOTIDE SEQUENCE [LARGE SCALE GENOMIC DNA]</scope>
    <source>
        <strain evidence="10 11">NCTC10295</strain>
    </source>
</reference>
<dbReference type="InterPro" id="IPR032692">
    <property type="entry name" value="YccS_N"/>
</dbReference>
<feature type="transmembrane region" description="Helical" evidence="7">
    <location>
        <begin position="72"/>
        <end position="88"/>
    </location>
</feature>
<dbReference type="AlphaFoldDB" id="A0A378UKT6"/>
<name>A0A378UKT6_BERDE</name>
<evidence type="ECO:0000256" key="4">
    <source>
        <dbReference type="ARBA" id="ARBA00022989"/>
    </source>
</evidence>
<dbReference type="NCBIfam" id="TIGR01667">
    <property type="entry name" value="YCCS_YHFK"/>
    <property type="match status" value="1"/>
</dbReference>
<organism evidence="10 11">
    <name type="scientific">Bergeriella denitrificans</name>
    <name type="common">Neisseria denitrificans</name>
    <dbReference type="NCBI Taxonomy" id="494"/>
    <lineage>
        <taxon>Bacteria</taxon>
        <taxon>Pseudomonadati</taxon>
        <taxon>Pseudomonadota</taxon>
        <taxon>Betaproteobacteria</taxon>
        <taxon>Neisseriales</taxon>
        <taxon>Neisseriaceae</taxon>
        <taxon>Bergeriella</taxon>
    </lineage>
</organism>
<sequence length="758" mass="84434">MRQPPENPVFQTACLSARIAAKSCKIRLIAHFRPDTAMKTPPLKPLLLTSLPVFASVFTAATLVWRFDVPKLAMPLVLGIIAGGLVDLDNRLTGRLKNIFISVFLFTVASLTAQSTLGTGWPFVLAITAMTFCFTLLGAVGLRYRTFAFGALAVATYTSLTYTPETFWLVNPVMILFGTLLYSSFTLVFHILLPNRPVQENMAAAYDALGDYFDAKADFFDPDEAAWLGNRQIDLAMRNTGVIAAFNQCRAALFYRLRGQHRHPRTARMLRYYLTAQDIHERISSAHVDYAELADKLKNTDLIFRIHRLLEMQGQACRNIAAALAGGKNYAYSKRLGRAMAGCRESLRLYADGHRQERDVHHIQQLLNNLAGVDHQLRQLESVSHRELENESDASRIAGLEGSGWRHAWQSVKSQLNLESAVFRHAVRLSVVVAAACIIVEALHLNLGYWILLTALFVCQPNYSATKTRVYQRIGGTVLGVVVGSLVPYFTPSVETKLWIVIASTTLFFMSRSYKYSFSTFFITIQALTSFSLAGLDVYSAMPVRIIDTVIGSVLAWAAVTYLWPDWRYLTLKHTAAQALAGNAAYLDKILDQLEHGGHDDVSYRTVRRRAHERIAALSSSLSEMSSEPKKYGSRISDGFVLLKHSYALMGYISALGAYRNHMAQDCGEDFTARFYHTAHRIADVLHAMPEADAATFQTALSDIRQDLDALRADVPDDRQSSVLWQQLSLIARQLEPCYRALNPPESDGTAENLPAGA</sequence>
<dbReference type="PANTHER" id="PTHR30509">
    <property type="entry name" value="P-HYDROXYBENZOIC ACID EFFLUX PUMP SUBUNIT-RELATED"/>
    <property type="match status" value="1"/>
</dbReference>
<comment type="subcellular location">
    <subcellularLocation>
        <location evidence="1">Cell membrane</location>
        <topology evidence="1">Multi-pass membrane protein</topology>
    </subcellularLocation>
</comment>
<accession>A0A378UKT6</accession>
<evidence type="ECO:0000313" key="11">
    <source>
        <dbReference type="Proteomes" id="UP000254651"/>
    </source>
</evidence>
<evidence type="ECO:0000313" key="10">
    <source>
        <dbReference type="EMBL" id="STZ77111.1"/>
    </source>
</evidence>
<dbReference type="EMBL" id="UGQS01000002">
    <property type="protein sequence ID" value="STZ77111.1"/>
    <property type="molecule type" value="Genomic_DNA"/>
</dbReference>
<dbReference type="InterPro" id="IPR010019">
    <property type="entry name" value="Integral_membrane_YccS"/>
</dbReference>
<evidence type="ECO:0000259" key="8">
    <source>
        <dbReference type="Pfam" id="PF12805"/>
    </source>
</evidence>
<dbReference type="GO" id="GO:0005886">
    <property type="term" value="C:plasma membrane"/>
    <property type="evidence" value="ECO:0007669"/>
    <property type="project" value="UniProtKB-SubCell"/>
</dbReference>
<keyword evidence="2" id="KW-1003">Cell membrane</keyword>
<dbReference type="NCBIfam" id="TIGR01666">
    <property type="entry name" value="YCCS"/>
    <property type="match status" value="1"/>
</dbReference>
<dbReference type="InterPro" id="IPR010020">
    <property type="entry name" value="Integral_membrane_YCCS_YHJK"/>
</dbReference>
<comment type="similarity">
    <text evidence="6">Belongs to the YccS/YhfK family.</text>
</comment>
<dbReference type="Pfam" id="PF12805">
    <property type="entry name" value="FUSC-like"/>
    <property type="match status" value="1"/>
</dbReference>
<feature type="domain" description="Integral membrane protein YccS N-terminal" evidence="8">
    <location>
        <begin position="98"/>
        <end position="377"/>
    </location>
</feature>
<dbReference type="Pfam" id="PF13515">
    <property type="entry name" value="FUSC_2"/>
    <property type="match status" value="1"/>
</dbReference>
<evidence type="ECO:0000259" key="9">
    <source>
        <dbReference type="Pfam" id="PF13515"/>
    </source>
</evidence>
<feature type="transmembrane region" description="Helical" evidence="7">
    <location>
        <begin position="147"/>
        <end position="163"/>
    </location>
</feature>
<feature type="transmembrane region" description="Helical" evidence="7">
    <location>
        <begin position="169"/>
        <end position="193"/>
    </location>
</feature>
<keyword evidence="3 7" id="KW-0812">Transmembrane</keyword>
<evidence type="ECO:0000256" key="5">
    <source>
        <dbReference type="ARBA" id="ARBA00023136"/>
    </source>
</evidence>
<feature type="transmembrane region" description="Helical" evidence="7">
    <location>
        <begin position="123"/>
        <end position="140"/>
    </location>
</feature>
<feature type="transmembrane region" description="Helical" evidence="7">
    <location>
        <begin position="470"/>
        <end position="491"/>
    </location>
</feature>
<evidence type="ECO:0000256" key="6">
    <source>
        <dbReference type="ARBA" id="ARBA00043993"/>
    </source>
</evidence>
<keyword evidence="11" id="KW-1185">Reference proteome</keyword>
<feature type="transmembrane region" description="Helical" evidence="7">
    <location>
        <begin position="431"/>
        <end position="458"/>
    </location>
</feature>
<protein>
    <submittedName>
        <fullName evidence="10">Integral membrane protein</fullName>
    </submittedName>
</protein>